<keyword evidence="2" id="KW-1185">Reference proteome</keyword>
<dbReference type="EMBL" id="BGZK01000259">
    <property type="protein sequence ID" value="GBP32390.1"/>
    <property type="molecule type" value="Genomic_DNA"/>
</dbReference>
<name>A0A4C1V1I7_EUMVA</name>
<accession>A0A4C1V1I7</accession>
<proteinExistence type="predicted"/>
<dbReference type="AlphaFoldDB" id="A0A4C1V1I7"/>
<protein>
    <submittedName>
        <fullName evidence="1">Uncharacterized protein</fullName>
    </submittedName>
</protein>
<evidence type="ECO:0000313" key="2">
    <source>
        <dbReference type="Proteomes" id="UP000299102"/>
    </source>
</evidence>
<reference evidence="1 2" key="1">
    <citation type="journal article" date="2019" name="Commun. Biol.">
        <title>The bagworm genome reveals a unique fibroin gene that provides high tensile strength.</title>
        <authorList>
            <person name="Kono N."/>
            <person name="Nakamura H."/>
            <person name="Ohtoshi R."/>
            <person name="Tomita M."/>
            <person name="Numata K."/>
            <person name="Arakawa K."/>
        </authorList>
    </citation>
    <scope>NUCLEOTIDE SEQUENCE [LARGE SCALE GENOMIC DNA]</scope>
</reference>
<organism evidence="1 2">
    <name type="scientific">Eumeta variegata</name>
    <name type="common">Bagworm moth</name>
    <name type="synonym">Eumeta japonica</name>
    <dbReference type="NCBI Taxonomy" id="151549"/>
    <lineage>
        <taxon>Eukaryota</taxon>
        <taxon>Metazoa</taxon>
        <taxon>Ecdysozoa</taxon>
        <taxon>Arthropoda</taxon>
        <taxon>Hexapoda</taxon>
        <taxon>Insecta</taxon>
        <taxon>Pterygota</taxon>
        <taxon>Neoptera</taxon>
        <taxon>Endopterygota</taxon>
        <taxon>Lepidoptera</taxon>
        <taxon>Glossata</taxon>
        <taxon>Ditrysia</taxon>
        <taxon>Tineoidea</taxon>
        <taxon>Psychidae</taxon>
        <taxon>Oiketicinae</taxon>
        <taxon>Eumeta</taxon>
    </lineage>
</organism>
<sequence length="97" mass="10834">MSPHEFYFRNASCTYAVTSDIDIRTTADASHSGPSDAAPVTAWLGINVKKYDICLDGTASNQEQIFGAGLSQFDWFKIDPSEWSLFEGRIRKLQKIV</sequence>
<dbReference type="Proteomes" id="UP000299102">
    <property type="component" value="Unassembled WGS sequence"/>
</dbReference>
<comment type="caution">
    <text evidence="1">The sequence shown here is derived from an EMBL/GenBank/DDBJ whole genome shotgun (WGS) entry which is preliminary data.</text>
</comment>
<evidence type="ECO:0000313" key="1">
    <source>
        <dbReference type="EMBL" id="GBP32390.1"/>
    </source>
</evidence>
<gene>
    <name evidence="1" type="ORF">EVAR_81197_1</name>
</gene>